<reference evidence="2" key="1">
    <citation type="submission" date="2022-11" db="UniProtKB">
        <authorList>
            <consortium name="WormBaseParasite"/>
        </authorList>
    </citation>
    <scope>IDENTIFICATION</scope>
</reference>
<evidence type="ECO:0000313" key="1">
    <source>
        <dbReference type="Proteomes" id="UP000887565"/>
    </source>
</evidence>
<evidence type="ECO:0000313" key="2">
    <source>
        <dbReference type="WBParaSite" id="nRc.2.0.1.t47542-RA"/>
    </source>
</evidence>
<protein>
    <submittedName>
        <fullName evidence="2">Maturase K</fullName>
    </submittedName>
</protein>
<name>A0A915L9P0_ROMCU</name>
<dbReference type="AlphaFoldDB" id="A0A915L9P0"/>
<organism evidence="1 2">
    <name type="scientific">Romanomermis culicivorax</name>
    <name type="common">Nematode worm</name>
    <dbReference type="NCBI Taxonomy" id="13658"/>
    <lineage>
        <taxon>Eukaryota</taxon>
        <taxon>Metazoa</taxon>
        <taxon>Ecdysozoa</taxon>
        <taxon>Nematoda</taxon>
        <taxon>Enoplea</taxon>
        <taxon>Dorylaimia</taxon>
        <taxon>Mermithida</taxon>
        <taxon>Mermithoidea</taxon>
        <taxon>Mermithidae</taxon>
        <taxon>Romanomermis</taxon>
    </lineage>
</organism>
<sequence>MFTELGSHHEDNRTMDNHTQFKLFCNNFLIQLRMDIVILDNYDGNERKLAQQVIWRFFTKTIWQHWSEFPSDFYDLSPDFFSIFASQHRYY</sequence>
<dbReference type="WBParaSite" id="nRc.2.0.1.t47542-RA">
    <property type="protein sequence ID" value="nRc.2.0.1.t47542-RA"/>
    <property type="gene ID" value="nRc.2.0.1.g47542"/>
</dbReference>
<proteinExistence type="predicted"/>
<dbReference type="Proteomes" id="UP000887565">
    <property type="component" value="Unplaced"/>
</dbReference>
<accession>A0A915L9P0</accession>
<keyword evidence="1" id="KW-1185">Reference proteome</keyword>